<name>W2GZX7_PHYNI</name>
<sequence>MTVLALPDPTKRKNLTPKERAYALSLMYGVTTNMTVPAKTYARVSALLGCSGRQICRLWKKARDAVKNGKLCDVESGRKGRCGRKSRVEGEFPRELAVKIALTPLHLRTNLRTLAEQLGIAISTLHVYLQSGLFRSHHARLKQLTDEQRVARMKFALKFVEPSARGRHEFESLLDYVHLDEKLFS</sequence>
<dbReference type="EMBL" id="KI685878">
    <property type="protein sequence ID" value="ETK88532.1"/>
    <property type="molecule type" value="Genomic_DNA"/>
</dbReference>
<organism evidence="1">
    <name type="scientific">Phytophthora nicotianae</name>
    <name type="common">Potato buckeye rot agent</name>
    <name type="synonym">Phytophthora parasitica</name>
    <dbReference type="NCBI Taxonomy" id="4792"/>
    <lineage>
        <taxon>Eukaryota</taxon>
        <taxon>Sar</taxon>
        <taxon>Stramenopiles</taxon>
        <taxon>Oomycota</taxon>
        <taxon>Peronosporomycetes</taxon>
        <taxon>Peronosporales</taxon>
        <taxon>Peronosporaceae</taxon>
        <taxon>Phytophthora</taxon>
    </lineage>
</organism>
<dbReference type="AlphaFoldDB" id="W2GZX7"/>
<gene>
    <name evidence="1" type="ORF">L915_07230</name>
</gene>
<protein>
    <recommendedName>
        <fullName evidence="2">Transposase Tc1-like domain-containing protein</fullName>
    </recommendedName>
</protein>
<evidence type="ECO:0000313" key="1">
    <source>
        <dbReference type="EMBL" id="ETK88532.1"/>
    </source>
</evidence>
<accession>W2GZX7</accession>
<dbReference type="VEuPathDB" id="FungiDB:PPTG_08942"/>
<dbReference type="PANTHER" id="PTHR33889:SF1">
    <property type="entry name" value="OS03G0834800 PROTEIN"/>
    <property type="match status" value="1"/>
</dbReference>
<evidence type="ECO:0008006" key="2">
    <source>
        <dbReference type="Google" id="ProtNLM"/>
    </source>
</evidence>
<dbReference type="PANTHER" id="PTHR33889">
    <property type="entry name" value="OS04G0681850 PROTEIN"/>
    <property type="match status" value="1"/>
</dbReference>
<proteinExistence type="predicted"/>
<reference evidence="1" key="1">
    <citation type="submission" date="2013-11" db="EMBL/GenBank/DDBJ databases">
        <title>The Genome Sequence of Phytophthora parasitica CJ02B3.</title>
        <authorList>
            <consortium name="The Broad Institute Genomics Platform"/>
            <person name="Russ C."/>
            <person name="Tyler B."/>
            <person name="Panabieres F."/>
            <person name="Shan W."/>
            <person name="Tripathy S."/>
            <person name="Grunwald N."/>
            <person name="Machado M."/>
            <person name="Johnson C.S."/>
            <person name="Arredondo F."/>
            <person name="Hong C."/>
            <person name="Coffey M."/>
            <person name="Young S.K."/>
            <person name="Zeng Q."/>
            <person name="Gargeya S."/>
            <person name="Fitzgerald M."/>
            <person name="Abouelleil A."/>
            <person name="Alvarado L."/>
            <person name="Chapman S.B."/>
            <person name="Gainer-Dewar J."/>
            <person name="Goldberg J."/>
            <person name="Griggs A."/>
            <person name="Gujja S."/>
            <person name="Hansen M."/>
            <person name="Howarth C."/>
            <person name="Imamovic A."/>
            <person name="Ireland A."/>
            <person name="Larimer J."/>
            <person name="McCowan C."/>
            <person name="Murphy C."/>
            <person name="Pearson M."/>
            <person name="Poon T.W."/>
            <person name="Priest M."/>
            <person name="Roberts A."/>
            <person name="Saif S."/>
            <person name="Shea T."/>
            <person name="Sykes S."/>
            <person name="Wortman J."/>
            <person name="Nusbaum C."/>
            <person name="Birren B."/>
        </authorList>
    </citation>
    <scope>NUCLEOTIDE SEQUENCE [LARGE SCALE GENOMIC DNA]</scope>
    <source>
        <strain evidence="1">CJ02B3</strain>
    </source>
</reference>
<dbReference type="Proteomes" id="UP000053236">
    <property type="component" value="Unassembled WGS sequence"/>
</dbReference>